<dbReference type="InterPro" id="IPR025677">
    <property type="entry name" value="OST-HTH-assoc_dom"/>
</dbReference>
<dbReference type="InterPro" id="IPR025605">
    <property type="entry name" value="OST-HTH/LOTUS_dom"/>
</dbReference>
<feature type="region of interest" description="Disordered" evidence="1">
    <location>
        <begin position="1303"/>
        <end position="1372"/>
    </location>
</feature>
<feature type="region of interest" description="Disordered" evidence="1">
    <location>
        <begin position="759"/>
        <end position="785"/>
    </location>
</feature>
<reference evidence="5 6" key="2">
    <citation type="submission" date="2016-05" db="EMBL/GenBank/DDBJ databases">
        <authorList>
            <person name="Naeem Raeece"/>
        </authorList>
    </citation>
    <scope>NUCLEOTIDE SEQUENCE [LARGE SCALE GENOMIC DNA]</scope>
</reference>
<dbReference type="VEuPathDB" id="PlasmoDB:PocGH01_13039700"/>
<organism evidence="3 6">
    <name type="scientific">Plasmodium ovale curtisi</name>
    <dbReference type="NCBI Taxonomy" id="864141"/>
    <lineage>
        <taxon>Eukaryota</taxon>
        <taxon>Sar</taxon>
        <taxon>Alveolata</taxon>
        <taxon>Apicomplexa</taxon>
        <taxon>Aconoidasida</taxon>
        <taxon>Haemosporida</taxon>
        <taxon>Plasmodiidae</taxon>
        <taxon>Plasmodium</taxon>
        <taxon>Plasmodium (Plasmodium)</taxon>
    </lineage>
</organism>
<evidence type="ECO:0000313" key="6">
    <source>
        <dbReference type="Proteomes" id="UP000078560"/>
    </source>
</evidence>
<feature type="domain" description="HTH OST-type" evidence="2">
    <location>
        <begin position="1592"/>
        <end position="1667"/>
    </location>
</feature>
<evidence type="ECO:0000313" key="4">
    <source>
        <dbReference type="EMBL" id="SBS97626.1"/>
    </source>
</evidence>
<evidence type="ECO:0000256" key="1">
    <source>
        <dbReference type="SAM" id="MobiDB-lite"/>
    </source>
</evidence>
<feature type="region of interest" description="Disordered" evidence="1">
    <location>
        <begin position="1243"/>
        <end position="1272"/>
    </location>
</feature>
<dbReference type="EMBL" id="FLQV01000732">
    <property type="protein sequence ID" value="SBS97626.1"/>
    <property type="molecule type" value="Genomic_DNA"/>
</dbReference>
<protein>
    <recommendedName>
        <fullName evidence="2">HTH OST-type domain-containing protein</fullName>
    </recommendedName>
</protein>
<feature type="compositionally biased region" description="Low complexity" evidence="1">
    <location>
        <begin position="1322"/>
        <end position="1346"/>
    </location>
</feature>
<dbReference type="EMBL" id="FLQU01000579">
    <property type="protein sequence ID" value="SBS87487.1"/>
    <property type="molecule type" value="Genomic_DNA"/>
</dbReference>
<sequence>MKKIISTVNNNFSAKCASKTKNKEEKKIDIKNNYEVTDTTDNFSYINRYLTAIFDLEKSEDSSSSKGEKARGTNGSDKYSETISRFHTKNNNLNVQWKLDNTHEFETMDNENYKNISSSLQKTLDVEEDHDLTHRSKEFYDRNNFKLKKAYTNFGLDNHNIFENKEMLNHFYSFNENDHAKFWHTKTNEKHIKFSKNFEENSINGKQCKVGKMIDDEVFKKDFSSEGSDTNALRNILTSLYEKSEEQRREGENSKNVGLQCGNNMDVVKNVDLEKTRHNEKDEANKNLFLIHDNLTGENICNHAHGDGDRCGVKDNNNNDEILKETLNMGKEEKRLADKKKAIPTYSEGDFQAFVSQNSRELDKIEYENIFNIYANNRRVDSEFACSKEGSLLNDNSSKVYLNRSKYSKENFSAILENAEMGKENPLPPHSFVGNLSNNRKNGNNPETGHGVYAHSNYGQEKMNDEHYVYSSDTINVNRIKRQHEGDRQSEGISLDREIQACKYNVNSTNLYEHNLRNKNGTLNEGYLGAHGDSVENSVRNYHLKVYQMLSQRQKEDEANKNNYILNNNLPFSKPPPYYESKMRVDESNHISSPNDGNIKSSTNSHLYQNLLAYLNNQAEKDAIYNMSNEIAKWSNENAAYYQGNVEGYTLNGVEKGDDNRGGNYQHIQSMHNDMNAYVKCEGDVEGAIEHSYRQNCYDENVLKLKELERGVILRENNPSSGENYLKCTPNSFVTPNANNQTFTQKDVHKGIFEERNNNDNDFYNIGDNNGGSNGSNNVSNNGGSNNKRVLLESLKSKIRFILENENDEELMSEYIMGSLNEYNKSRYLRSGRHNVDNYEQVFKMVEQISENGNKKSFSKNGGMKSNAGNSNARDYSGGGKLMNYNFNSVNGKVEESECDHTFPLPYNKSEAAHYGNVEENFSREINFNNAILESISNLYNKNRNFNINDLRLFLKNNMEINKVEAAYINRNSISNEKVEYYLRNCEESGKVAKAEDSHFPQEFVSTLRGNNNNNGSNDKSSKHWSGIDNNRGSFFSQSMGATNEKGNVHSPSIEYLKMKTSENKMFANNRKNVSYNNEMDVSYNSINANENNDLFRKKDIHQFLIPEEYAKEEEQYEKANDPLYLLSQHKFTSGIDEYEKNPMHNGFQISGIVPNKRTSKNDGNDSGLILEHFKKEAGYQSRVAEGYAKQKYKSERFSDSPQNDNNLYYKCKSAVNNKQDDQSGNFEKGYFKNKESNWGGRKFNREEERDEVGEEGNTEKREDKYYPWGKKGRSLFSKKKTQVGTVNGSGDCTGDCSGYGKDSRSGNCDDSGNDEDNPIWNRNARTNRSSNRTVNRASNRTSNRTLCYKRDDAKRGSNSNGSVNPKLRGIHPVPNMRIRKKSSEVIEFTEEELKRIITKEDERNLEKLLQSLYDDRILPQIVNVKGRAEEFFFTDSLKNNLKKVYGLYPEKYIIKSSNENVTNYIVYFLKKQVGESYFFCANNLKDIYDPKMWEEFKKYLDEIANSEDENLYTFSGGRYGMAKELQRRKLPFFKGRYLGELCHIVHLSTNRKMLAYENNYLKPISQCHKYTNAKLGIVSADENNAEICIRTMDELKFYMNKLLKYYKGGFNISTLKKKLKSKFNKQLCESVFHCIKLIEVLQLDELKDVCVVDADLKMVKCTREPS</sequence>
<dbReference type="Pfam" id="PF14418">
    <property type="entry name" value="OHA"/>
    <property type="match status" value="1"/>
</dbReference>
<evidence type="ECO:0000259" key="2">
    <source>
        <dbReference type="PROSITE" id="PS51644"/>
    </source>
</evidence>
<feature type="compositionally biased region" description="Basic and acidic residues" evidence="1">
    <location>
        <begin position="61"/>
        <end position="71"/>
    </location>
</feature>
<feature type="region of interest" description="Disordered" evidence="1">
    <location>
        <begin position="1007"/>
        <end position="1026"/>
    </location>
</feature>
<dbReference type="PROSITE" id="PS51644">
    <property type="entry name" value="HTH_OST"/>
    <property type="match status" value="1"/>
</dbReference>
<dbReference type="Pfam" id="PF24549">
    <property type="entry name" value="DUF7602"/>
    <property type="match status" value="1"/>
</dbReference>
<dbReference type="InterPro" id="IPR056022">
    <property type="entry name" value="DUF7602"/>
</dbReference>
<dbReference type="Proteomes" id="UP000078560">
    <property type="component" value="Unassembled WGS sequence"/>
</dbReference>
<accession>A0A1A8W727</accession>
<reference evidence="3" key="1">
    <citation type="submission" date="2016-05" db="EMBL/GenBank/DDBJ databases">
        <authorList>
            <person name="Lavstsen T."/>
            <person name="Jespersen J.S."/>
        </authorList>
    </citation>
    <scope>NUCLEOTIDE SEQUENCE [LARGE SCALE GENOMIC DNA]</scope>
</reference>
<feature type="compositionally biased region" description="Low complexity" evidence="1">
    <location>
        <begin position="775"/>
        <end position="785"/>
    </location>
</feature>
<evidence type="ECO:0000313" key="3">
    <source>
        <dbReference type="EMBL" id="SBS87487.1"/>
    </source>
</evidence>
<dbReference type="Proteomes" id="UP000078546">
    <property type="component" value="Unassembled WGS sequence"/>
</dbReference>
<proteinExistence type="predicted"/>
<name>A0A1A8W727_PLAOA</name>
<evidence type="ECO:0000313" key="5">
    <source>
        <dbReference type="Proteomes" id="UP000078546"/>
    </source>
</evidence>
<feature type="region of interest" description="Disordered" evidence="1">
    <location>
        <begin position="61"/>
        <end position="80"/>
    </location>
</feature>
<gene>
    <name evidence="4" type="ORF">POVCU1_039610</name>
    <name evidence="3" type="ORF">POVCU2_0042910</name>
</gene>
<feature type="compositionally biased region" description="Low complexity" evidence="1">
    <location>
        <begin position="1010"/>
        <end position="1019"/>
    </location>
</feature>